<dbReference type="EMBL" id="BJXN01000006">
    <property type="protein sequence ID" value="GEM89717.1"/>
    <property type="molecule type" value="Genomic_DNA"/>
</dbReference>
<protein>
    <recommendedName>
        <fullName evidence="3">Chromosome segregation protein ScpA</fullName>
    </recommendedName>
</protein>
<reference evidence="1 2" key="1">
    <citation type="submission" date="2019-07" db="EMBL/GenBank/DDBJ databases">
        <title>Whole genome shotgun sequence of Oceanithermus desulfurans NBRC 100063.</title>
        <authorList>
            <person name="Hosoyama A."/>
            <person name="Uohara A."/>
            <person name="Ohji S."/>
            <person name="Ichikawa N."/>
        </authorList>
    </citation>
    <scope>NUCLEOTIDE SEQUENCE [LARGE SCALE GENOMIC DNA]</scope>
    <source>
        <strain evidence="1 2">NBRC 100063</strain>
    </source>
</reference>
<dbReference type="Proteomes" id="UP000321827">
    <property type="component" value="Unassembled WGS sequence"/>
</dbReference>
<accession>A0A511RKX7</accession>
<evidence type="ECO:0000313" key="2">
    <source>
        <dbReference type="Proteomes" id="UP000321827"/>
    </source>
</evidence>
<dbReference type="OrthoDB" id="32572at2"/>
<sequence length="227" mass="25489">MAIHLSFEGFAGTPEELQRALRSGRVAPRALPLLDLIEQALAQVAALELPERGALLPLLAELLERKLRALLRVEAEAEDEEAEGDGEALVGLLVELDEAVRFLMERAQARSYVWPVPAATLPRDRRVAPIAVASLYRYARRFVRPAALLPAVERFGVAEAWAWLQRRLAKAGRAWFSRLGLAAWSERTVAFAALLEGVRRGRVRLVQKRPYADLWIELEPEREERSA</sequence>
<proteinExistence type="predicted"/>
<organism evidence="1 2">
    <name type="scientific">Oceanithermus desulfurans NBRC 100063</name>
    <dbReference type="NCBI Taxonomy" id="1227550"/>
    <lineage>
        <taxon>Bacteria</taxon>
        <taxon>Thermotogati</taxon>
        <taxon>Deinococcota</taxon>
        <taxon>Deinococci</taxon>
        <taxon>Thermales</taxon>
        <taxon>Thermaceae</taxon>
        <taxon>Oceanithermus</taxon>
    </lineage>
</organism>
<dbReference type="RefSeq" id="WP_147146775.1">
    <property type="nucleotide sequence ID" value="NZ_BJXN01000006.1"/>
</dbReference>
<dbReference type="AlphaFoldDB" id="A0A511RKX7"/>
<comment type="caution">
    <text evidence="1">The sequence shown here is derived from an EMBL/GenBank/DDBJ whole genome shotgun (WGS) entry which is preliminary data.</text>
</comment>
<name>A0A511RKX7_9DEIN</name>
<evidence type="ECO:0008006" key="3">
    <source>
        <dbReference type="Google" id="ProtNLM"/>
    </source>
</evidence>
<gene>
    <name evidence="1" type="ORF">ODE01S_11510</name>
</gene>
<evidence type="ECO:0000313" key="1">
    <source>
        <dbReference type="EMBL" id="GEM89717.1"/>
    </source>
</evidence>